<reference evidence="1" key="1">
    <citation type="submission" date="2014-12" db="EMBL/GenBank/DDBJ databases">
        <title>Insight into the proteome of Arion vulgaris.</title>
        <authorList>
            <person name="Aradska J."/>
            <person name="Bulat T."/>
            <person name="Smidak R."/>
            <person name="Sarate P."/>
            <person name="Gangsoo J."/>
            <person name="Sialana F."/>
            <person name="Bilban M."/>
            <person name="Lubec G."/>
        </authorList>
    </citation>
    <scope>NUCLEOTIDE SEQUENCE</scope>
    <source>
        <tissue evidence="1">Skin</tissue>
    </source>
</reference>
<evidence type="ECO:0000313" key="1">
    <source>
        <dbReference type="EMBL" id="CEK82272.1"/>
    </source>
</evidence>
<proteinExistence type="predicted"/>
<name>A0A0B7ANS9_9EUPU</name>
<gene>
    <name evidence="1" type="primary">ORF130609</name>
</gene>
<accession>A0A0B7ANS9</accession>
<sequence length="72" mass="8399">MNRADIINVVYAHLCDTGESQTLGQLRELGVKVGHDRQCHFRGRKRRYANQFRMGTVSKWNLGCLLQKRTEH</sequence>
<feature type="non-terminal residue" evidence="1">
    <location>
        <position position="72"/>
    </location>
</feature>
<dbReference type="EMBL" id="HACG01035407">
    <property type="protein sequence ID" value="CEK82272.1"/>
    <property type="molecule type" value="Transcribed_RNA"/>
</dbReference>
<organism evidence="1">
    <name type="scientific">Arion vulgaris</name>
    <dbReference type="NCBI Taxonomy" id="1028688"/>
    <lineage>
        <taxon>Eukaryota</taxon>
        <taxon>Metazoa</taxon>
        <taxon>Spiralia</taxon>
        <taxon>Lophotrochozoa</taxon>
        <taxon>Mollusca</taxon>
        <taxon>Gastropoda</taxon>
        <taxon>Heterobranchia</taxon>
        <taxon>Euthyneura</taxon>
        <taxon>Panpulmonata</taxon>
        <taxon>Eupulmonata</taxon>
        <taxon>Stylommatophora</taxon>
        <taxon>Helicina</taxon>
        <taxon>Arionoidea</taxon>
        <taxon>Arionidae</taxon>
        <taxon>Arion</taxon>
    </lineage>
</organism>
<protein>
    <submittedName>
        <fullName evidence="1">Uncharacterized protein</fullName>
    </submittedName>
</protein>
<dbReference type="AlphaFoldDB" id="A0A0B7ANS9"/>